<dbReference type="SMART" id="SM00490">
    <property type="entry name" value="HELICc"/>
    <property type="match status" value="1"/>
</dbReference>
<keyword evidence="12" id="KW-0067">ATP-binding</keyword>
<evidence type="ECO:0000256" key="9">
    <source>
        <dbReference type="ARBA" id="ARBA00022759"/>
    </source>
</evidence>
<dbReference type="SUPFAM" id="SSF101690">
    <property type="entry name" value="PAZ domain"/>
    <property type="match status" value="1"/>
</dbReference>
<keyword evidence="8" id="KW-0547">Nucleotide-binding</keyword>
<dbReference type="Gene3D" id="3.30.160.380">
    <property type="entry name" value="Dicer dimerisation domain"/>
    <property type="match status" value="1"/>
</dbReference>
<dbReference type="PROSITE" id="PS50137">
    <property type="entry name" value="DS_RBD"/>
    <property type="match status" value="1"/>
</dbReference>
<evidence type="ECO:0000259" key="26">
    <source>
        <dbReference type="PROSITE" id="PS51327"/>
    </source>
</evidence>
<comment type="cofactor">
    <cofactor evidence="1">
        <name>Mn(2+)</name>
        <dbReference type="ChEBI" id="CHEBI:29035"/>
    </cofactor>
</comment>
<gene>
    <name evidence="27" type="ORF">TRITD_3Av1G238910</name>
</gene>
<reference evidence="27 28" key="1">
    <citation type="submission" date="2017-09" db="EMBL/GenBank/DDBJ databases">
        <authorList>
            <consortium name="International Durum Wheat Genome Sequencing Consortium (IDWGSC)"/>
            <person name="Milanesi L."/>
        </authorList>
    </citation>
    <scope>NUCLEOTIDE SEQUENCE [LARGE SCALE GENOMIC DNA]</scope>
    <source>
        <strain evidence="28">cv. Svevo</strain>
    </source>
</reference>
<evidence type="ECO:0000259" key="23">
    <source>
        <dbReference type="PROSITE" id="PS50821"/>
    </source>
</evidence>
<evidence type="ECO:0000259" key="25">
    <source>
        <dbReference type="PROSITE" id="PS51194"/>
    </source>
</evidence>
<dbReference type="InterPro" id="IPR036389">
    <property type="entry name" value="RNase_III_sf"/>
</dbReference>
<dbReference type="SUPFAM" id="SSF69065">
    <property type="entry name" value="RNase III domain-like"/>
    <property type="match status" value="2"/>
</dbReference>
<dbReference type="FunFam" id="1.10.1520.10:FF:000008">
    <property type="entry name" value="Dicer-like 104"/>
    <property type="match status" value="1"/>
</dbReference>
<dbReference type="InterPro" id="IPR038248">
    <property type="entry name" value="Dicer_dimer_sf"/>
</dbReference>
<proteinExistence type="inferred from homology"/>
<dbReference type="PROSITE" id="PS51327">
    <property type="entry name" value="DICER_DSRBF"/>
    <property type="match status" value="1"/>
</dbReference>
<evidence type="ECO:0000256" key="2">
    <source>
        <dbReference type="ARBA" id="ARBA00001946"/>
    </source>
</evidence>
<dbReference type="GO" id="GO:0046872">
    <property type="term" value="F:metal ion binding"/>
    <property type="evidence" value="ECO:0007669"/>
    <property type="project" value="UniProtKB-KW"/>
</dbReference>
<dbReference type="PROSITE" id="PS50142">
    <property type="entry name" value="RNASE_3_2"/>
    <property type="match status" value="2"/>
</dbReference>
<dbReference type="Pfam" id="PF00270">
    <property type="entry name" value="DEAD"/>
    <property type="match status" value="1"/>
</dbReference>
<evidence type="ECO:0000256" key="18">
    <source>
        <dbReference type="ARBA" id="ARBA00035116"/>
    </source>
</evidence>
<keyword evidence="7" id="KW-0677">Repeat</keyword>
<keyword evidence="5" id="KW-0540">Nuclease</keyword>
<feature type="domain" description="Helicase ATP-binding" evidence="24">
    <location>
        <begin position="39"/>
        <end position="211"/>
    </location>
</feature>
<dbReference type="SUPFAM" id="SSF52540">
    <property type="entry name" value="P-loop containing nucleoside triphosphate hydrolases"/>
    <property type="match status" value="1"/>
</dbReference>
<dbReference type="CDD" id="cd00593">
    <property type="entry name" value="RIBOc"/>
    <property type="match status" value="2"/>
</dbReference>
<dbReference type="FunFam" id="2.170.260.10:FF:000004">
    <property type="entry name" value="Dicer-like 104"/>
    <property type="match status" value="1"/>
</dbReference>
<dbReference type="FunFam" id="1.10.1520.10:FF:000004">
    <property type="entry name" value="Endoribonuclease dicer-like 1"/>
    <property type="match status" value="1"/>
</dbReference>
<dbReference type="PANTHER" id="PTHR14950">
    <property type="entry name" value="DICER-RELATED"/>
    <property type="match status" value="1"/>
</dbReference>
<feature type="region of interest" description="Disordered" evidence="20">
    <location>
        <begin position="855"/>
        <end position="878"/>
    </location>
</feature>
<dbReference type="GO" id="GO:0003723">
    <property type="term" value="F:RNA binding"/>
    <property type="evidence" value="ECO:0007669"/>
    <property type="project" value="UniProtKB-UniRule"/>
</dbReference>
<evidence type="ECO:0000256" key="19">
    <source>
        <dbReference type="PROSITE-ProRule" id="PRU00657"/>
    </source>
</evidence>
<dbReference type="InterPro" id="IPR014720">
    <property type="entry name" value="dsRBD_dom"/>
</dbReference>
<dbReference type="InterPro" id="IPR003100">
    <property type="entry name" value="PAZ_dom"/>
</dbReference>
<dbReference type="PANTHER" id="PTHR14950:SF46">
    <property type="entry name" value="ENDORIBONUCLEASE DICER HOMOLOG 3"/>
    <property type="match status" value="1"/>
</dbReference>
<keyword evidence="28" id="KW-1185">Reference proteome</keyword>
<feature type="region of interest" description="Disordered" evidence="20">
    <location>
        <begin position="1"/>
        <end position="28"/>
    </location>
</feature>
<dbReference type="InterPro" id="IPR005034">
    <property type="entry name" value="Dicer_dimerisation"/>
</dbReference>
<feature type="domain" description="PAZ" evidence="23">
    <location>
        <begin position="767"/>
        <end position="893"/>
    </location>
</feature>
<dbReference type="FunFam" id="3.40.50.300:FF:000420">
    <property type="entry name" value="Endoribonuclease dicer-like 1"/>
    <property type="match status" value="1"/>
</dbReference>
<dbReference type="GO" id="GO:0005634">
    <property type="term" value="C:nucleus"/>
    <property type="evidence" value="ECO:0007669"/>
    <property type="project" value="UniProtKB-SubCell"/>
</dbReference>
<dbReference type="Gramene" id="TRITD3Av1G238910.7">
    <property type="protein sequence ID" value="TRITD3Av1G238910.7"/>
    <property type="gene ID" value="TRITD3Av1G238910"/>
</dbReference>
<dbReference type="Pfam" id="PF00271">
    <property type="entry name" value="Helicase_C"/>
    <property type="match status" value="1"/>
</dbReference>
<evidence type="ECO:0000313" key="27">
    <source>
        <dbReference type="EMBL" id="VAH67451.1"/>
    </source>
</evidence>
<dbReference type="Pfam" id="PF02170">
    <property type="entry name" value="PAZ"/>
    <property type="match status" value="1"/>
</dbReference>
<dbReference type="Proteomes" id="UP000324705">
    <property type="component" value="Chromosome 3A"/>
</dbReference>
<comment type="cofactor">
    <cofactor evidence="2">
        <name>Mg(2+)</name>
        <dbReference type="ChEBI" id="CHEBI:18420"/>
    </cofactor>
</comment>
<evidence type="ECO:0000256" key="8">
    <source>
        <dbReference type="ARBA" id="ARBA00022741"/>
    </source>
</evidence>
<dbReference type="InterPro" id="IPR014001">
    <property type="entry name" value="Helicase_ATP-bd"/>
</dbReference>
<dbReference type="GO" id="GO:0004525">
    <property type="term" value="F:ribonuclease III activity"/>
    <property type="evidence" value="ECO:0007669"/>
    <property type="project" value="InterPro"/>
</dbReference>
<evidence type="ECO:0000256" key="12">
    <source>
        <dbReference type="ARBA" id="ARBA00022840"/>
    </source>
</evidence>
<keyword evidence="11" id="KW-0347">Helicase</keyword>
<dbReference type="Pfam" id="PF03368">
    <property type="entry name" value="Dicer_dimer"/>
    <property type="match status" value="1"/>
</dbReference>
<feature type="domain" description="Dicer dsRNA-binding fold" evidence="26">
    <location>
        <begin position="467"/>
        <end position="559"/>
    </location>
</feature>
<dbReference type="SMART" id="SM00487">
    <property type="entry name" value="DEXDc"/>
    <property type="match status" value="1"/>
</dbReference>
<evidence type="ECO:0000256" key="3">
    <source>
        <dbReference type="ARBA" id="ARBA00004123"/>
    </source>
</evidence>
<evidence type="ECO:0000256" key="20">
    <source>
        <dbReference type="SAM" id="MobiDB-lite"/>
    </source>
</evidence>
<dbReference type="CDD" id="cd18802">
    <property type="entry name" value="SF2_C_dicer"/>
    <property type="match status" value="1"/>
</dbReference>
<dbReference type="GO" id="GO:0010267">
    <property type="term" value="P:ta-siRNA processing"/>
    <property type="evidence" value="ECO:0007669"/>
    <property type="project" value="UniProtKB-ARBA"/>
</dbReference>
<dbReference type="PROSITE" id="PS00517">
    <property type="entry name" value="RNASE_3_1"/>
    <property type="match status" value="1"/>
</dbReference>
<comment type="subunit">
    <text evidence="4">May interact with ARGONAUTE1 or PINHEAD through their common PAZ domains.</text>
</comment>
<feature type="domain" description="RNase III" evidence="22">
    <location>
        <begin position="918"/>
        <end position="1081"/>
    </location>
</feature>
<keyword evidence="17" id="KW-0539">Nucleus</keyword>
<dbReference type="InterPro" id="IPR000999">
    <property type="entry name" value="RNase_III_dom"/>
</dbReference>
<keyword evidence="6" id="KW-0479">Metal-binding</keyword>
<dbReference type="Gene3D" id="2.170.260.10">
    <property type="entry name" value="paz domain"/>
    <property type="match status" value="1"/>
</dbReference>
<dbReference type="Pfam" id="PF00636">
    <property type="entry name" value="Ribonuclease_3"/>
    <property type="match status" value="2"/>
</dbReference>
<evidence type="ECO:0000256" key="7">
    <source>
        <dbReference type="ARBA" id="ARBA00022737"/>
    </source>
</evidence>
<dbReference type="PROSITE" id="PS51194">
    <property type="entry name" value="HELICASE_CTER"/>
    <property type="match status" value="1"/>
</dbReference>
<evidence type="ECO:0000313" key="28">
    <source>
        <dbReference type="Proteomes" id="UP000324705"/>
    </source>
</evidence>
<dbReference type="Gene3D" id="3.40.50.300">
    <property type="entry name" value="P-loop containing nucleotide triphosphate hydrolases"/>
    <property type="match status" value="2"/>
</dbReference>
<evidence type="ECO:0000256" key="4">
    <source>
        <dbReference type="ARBA" id="ARBA00011499"/>
    </source>
</evidence>
<dbReference type="GO" id="GO:0005524">
    <property type="term" value="F:ATP binding"/>
    <property type="evidence" value="ECO:0007669"/>
    <property type="project" value="UniProtKB-KW"/>
</dbReference>
<accession>A0A9R0RV78</accession>
<organism evidence="27 28">
    <name type="scientific">Triticum turgidum subsp. durum</name>
    <name type="common">Durum wheat</name>
    <name type="synonym">Triticum durum</name>
    <dbReference type="NCBI Taxonomy" id="4567"/>
    <lineage>
        <taxon>Eukaryota</taxon>
        <taxon>Viridiplantae</taxon>
        <taxon>Streptophyta</taxon>
        <taxon>Embryophyta</taxon>
        <taxon>Tracheophyta</taxon>
        <taxon>Spermatophyta</taxon>
        <taxon>Magnoliopsida</taxon>
        <taxon>Liliopsida</taxon>
        <taxon>Poales</taxon>
        <taxon>Poaceae</taxon>
        <taxon>BOP clade</taxon>
        <taxon>Pooideae</taxon>
        <taxon>Triticodae</taxon>
        <taxon>Triticeae</taxon>
        <taxon>Triticinae</taxon>
        <taxon>Triticum</taxon>
    </lineage>
</organism>
<evidence type="ECO:0000256" key="16">
    <source>
        <dbReference type="ARBA" id="ARBA00023211"/>
    </source>
</evidence>
<dbReference type="CDD" id="cd18034">
    <property type="entry name" value="DEXHc_dicer"/>
    <property type="match status" value="1"/>
</dbReference>
<evidence type="ECO:0000256" key="13">
    <source>
        <dbReference type="ARBA" id="ARBA00022842"/>
    </source>
</evidence>
<keyword evidence="13" id="KW-0460">Magnesium</keyword>
<feature type="compositionally biased region" description="Basic and acidic residues" evidence="20">
    <location>
        <begin position="858"/>
        <end position="871"/>
    </location>
</feature>
<feature type="domain" description="DRBM" evidence="21">
    <location>
        <begin position="1295"/>
        <end position="1366"/>
    </location>
</feature>
<evidence type="ECO:0000256" key="17">
    <source>
        <dbReference type="ARBA" id="ARBA00023242"/>
    </source>
</evidence>
<protein>
    <submittedName>
        <fullName evidence="27">Uncharacterized protein</fullName>
    </submittedName>
</protein>
<dbReference type="InterPro" id="IPR036085">
    <property type="entry name" value="PAZ_dom_sf"/>
</dbReference>
<evidence type="ECO:0000256" key="10">
    <source>
        <dbReference type="ARBA" id="ARBA00022801"/>
    </source>
</evidence>
<evidence type="ECO:0000259" key="22">
    <source>
        <dbReference type="PROSITE" id="PS50142"/>
    </source>
</evidence>
<dbReference type="GO" id="GO:0004386">
    <property type="term" value="F:helicase activity"/>
    <property type="evidence" value="ECO:0007669"/>
    <property type="project" value="UniProtKB-KW"/>
</dbReference>
<evidence type="ECO:0000259" key="21">
    <source>
        <dbReference type="PROSITE" id="PS50137"/>
    </source>
</evidence>
<keyword evidence="9" id="KW-0255">Endonuclease</keyword>
<evidence type="ECO:0000256" key="5">
    <source>
        <dbReference type="ARBA" id="ARBA00022722"/>
    </source>
</evidence>
<keyword evidence="10" id="KW-0378">Hydrolase</keyword>
<comment type="similarity">
    <text evidence="18 19">Belongs to the helicase family. Dicer subfamily.</text>
</comment>
<dbReference type="InterPro" id="IPR001650">
    <property type="entry name" value="Helicase_C-like"/>
</dbReference>
<dbReference type="SUPFAM" id="SSF54768">
    <property type="entry name" value="dsRNA-binding domain-like"/>
    <property type="match status" value="1"/>
</dbReference>
<feature type="domain" description="RNase III" evidence="22">
    <location>
        <begin position="1121"/>
        <end position="1269"/>
    </location>
</feature>
<evidence type="ECO:0000259" key="24">
    <source>
        <dbReference type="PROSITE" id="PS51192"/>
    </source>
</evidence>
<dbReference type="InterPro" id="IPR011545">
    <property type="entry name" value="DEAD/DEAH_box_helicase_dom"/>
</dbReference>
<keyword evidence="15" id="KW-0943">RNA-mediated gene silencing</keyword>
<dbReference type="PROSITE" id="PS51192">
    <property type="entry name" value="HELICASE_ATP_BIND_1"/>
    <property type="match status" value="1"/>
</dbReference>
<sequence>MNPLKRPSESCAQGDEADGQKRQKTESQVFTPRRYQLDVFEVAKARNTIAMLDTGAGKTMIAVMLMKEFGKKIDKSNNNGKIVFLAPTVQLVTQQCEVIKTHTDFEVELYCGASGVDHWTPQRWKEKISKSQVMMMIPDVLLSALGKAFLSLDMVSLMIFDECHRATGKHPYSRIMKIYTVADRAEIELCAPSAKEVDRYYDPKTVCFKDLSEELGLLHSEYDALITTLQNKPNCQNKESDEIAKESRRRLSNSSAKILYCIDDIGLLCASEATKIYIERGQRKGWLKKASDATNIQSVANSSFLLAEISVLHLKFFEDMSCIIDKHLQQGSDVLLNSESGCVEAIKTGYISPKLYELIQIFHSFSNCDHVRCLIFVDRKITARAMERTMKKIGHLSHFTFSSLTGGSSSVDALTPKMQKDTLDSFRSGKVNLLFTTDVAEEGIDVTDCSCVIRFDLPKTTRSYMQSRGRARQKDSQYILMIERYDTTKPLFEFTNHGDGFVCTLTLPSSDMLPPLVGPKARNKKKAKQLVCLDACKQLHQLGVLTDSLCLSVEEPPLESVNKTDVLTSLAGVGTTKRKELHGTTRVCGLSGTWASERTAVKLQGYRMKFLCDQVGQKYSDFVLLIDKTIAHEAANLDIDLFLHDKMVKASVSPCGLFELDVQQMEQAKLFQALLFNGLFGKLFTGSKSSDVPREFILNKDDTFIWNNPNMYLILPMDPTVESHDITCINWRVIDEAATAVKLLRKIYSEEKMNIQGILDFDQNDEDLIHFANTSCETHFLRNVVVLAVHTGKIYTALHVADLSANSTFDGVSDEKGTEFRTFAEYFEKKYGIVLRHPSQPLLVLKPSHRPHNILSSKLRDEGNGEKKKGGTSDITKANNRVHMPPELLIPLNFSDDILRTFYLFPSLMHRIEALMLASQLKSEISYDDSNVSSFLILEAITTLRCSEDFSMERLELLGDSVLKYVVSCHLFLKFPNMDEGQLTSSRVDIISNAALYGFGIEHKIQGYIRDAAFDPRRWLAPGQLSIHPVPCNCQVNSEVVTEDINVKVGQLCDKGHRWMCSKTISDCVEAIIGAYYVEGGLRAAMAVLKWLGINVEVEEELIGQFLSASVQTYLPKNDVIEKVEAKLGYVFLMKGLLLEALTHPSLQESAEGYSYERLEFLGDAVLDILLTRHLFSSHKDTDEGELTDLRSASVNNENFAQLAVKHKLYQFLQHSSGKLPENITEYVDSLENSSTDKLNLLSDAALRGPKVLGDVVESIAGAILIDRKLDLEVVWGIFKPLLSPIVTPEKLELPPFRELLEWCNKSGYFLGIKCTDGIKRTDGDKIEATLDVQLKETLLVRQGCGKSKKDAKAHAASMLLKDLEEEGLIVPKNASNTQQFQDHRNIFDAMDIQLSTPTRGKRSAGSKIAASLDKPVDWPVRMSKGGPRAGLYEFCKKLQWPAPNFDCAKVEQSTPTPQGQGFTFASTIKLHIPNSDVISLTGDCFADKKSAMDSAALLMLYELQQRGRLQVQEIRLP</sequence>
<keyword evidence="16" id="KW-0464">Manganese</keyword>
<evidence type="ECO:0000256" key="6">
    <source>
        <dbReference type="ARBA" id="ARBA00022723"/>
    </source>
</evidence>
<dbReference type="PROSITE" id="PS50821">
    <property type="entry name" value="PAZ"/>
    <property type="match status" value="1"/>
</dbReference>
<evidence type="ECO:0000256" key="11">
    <source>
        <dbReference type="ARBA" id="ARBA00022806"/>
    </source>
</evidence>
<feature type="domain" description="Helicase C-terminal" evidence="25">
    <location>
        <begin position="360"/>
        <end position="513"/>
    </location>
</feature>
<evidence type="ECO:0000256" key="14">
    <source>
        <dbReference type="ARBA" id="ARBA00022884"/>
    </source>
</evidence>
<dbReference type="EMBL" id="LT934115">
    <property type="protein sequence ID" value="VAH67451.1"/>
    <property type="molecule type" value="Genomic_DNA"/>
</dbReference>
<comment type="subcellular location">
    <subcellularLocation>
        <location evidence="3">Nucleus</location>
    </subcellularLocation>
</comment>
<dbReference type="Gene3D" id="3.30.160.20">
    <property type="match status" value="1"/>
</dbReference>
<evidence type="ECO:0000256" key="15">
    <source>
        <dbReference type="ARBA" id="ARBA00023158"/>
    </source>
</evidence>
<name>A0A9R0RV78_TRITD</name>
<dbReference type="SMART" id="SM00535">
    <property type="entry name" value="RIBOc"/>
    <property type="match status" value="2"/>
</dbReference>
<evidence type="ECO:0000256" key="1">
    <source>
        <dbReference type="ARBA" id="ARBA00001936"/>
    </source>
</evidence>
<dbReference type="InterPro" id="IPR027417">
    <property type="entry name" value="P-loop_NTPase"/>
</dbReference>
<dbReference type="SMART" id="SM00949">
    <property type="entry name" value="PAZ"/>
    <property type="match status" value="1"/>
</dbReference>
<dbReference type="GO" id="GO:0005737">
    <property type="term" value="C:cytoplasm"/>
    <property type="evidence" value="ECO:0007669"/>
    <property type="project" value="TreeGrafter"/>
</dbReference>
<dbReference type="Gene3D" id="1.10.1520.10">
    <property type="entry name" value="Ribonuclease III domain"/>
    <property type="match status" value="2"/>
</dbReference>
<keyword evidence="14 19" id="KW-0694">RNA-binding</keyword>